<comment type="subcellular location">
    <subcellularLocation>
        <location evidence="1">Endoplasmic reticulum membrane</location>
        <topology evidence="1">Multi-pass membrane protein</topology>
    </subcellularLocation>
</comment>
<keyword evidence="3 8" id="KW-0812">Transmembrane</keyword>
<keyword evidence="5 8" id="KW-1133">Transmembrane helix</keyword>
<dbReference type="InterPro" id="IPR029008">
    <property type="entry name" value="EMC6-like"/>
</dbReference>
<evidence type="ECO:0000256" key="6">
    <source>
        <dbReference type="ARBA" id="ARBA00023136"/>
    </source>
</evidence>
<proteinExistence type="inferred from homology"/>
<dbReference type="STRING" id="307507.A0A2V0PLH6"/>
<protein>
    <recommendedName>
        <fullName evidence="11">Rab5-interacting</fullName>
    </recommendedName>
</protein>
<feature type="transmembrane region" description="Helical" evidence="8">
    <location>
        <begin position="77"/>
        <end position="98"/>
    </location>
</feature>
<accession>A0A2V0PLH6</accession>
<evidence type="ECO:0000313" key="9">
    <source>
        <dbReference type="EMBL" id="GBF99902.1"/>
    </source>
</evidence>
<evidence type="ECO:0008006" key="11">
    <source>
        <dbReference type="Google" id="ProtNLM"/>
    </source>
</evidence>
<dbReference type="OrthoDB" id="564472at2759"/>
<gene>
    <name evidence="9" type="ORF">Rsub_12698</name>
</gene>
<dbReference type="PANTHER" id="PTHR12906:SF0">
    <property type="entry name" value="GEL COMPLEX SUBUNIT OPTI"/>
    <property type="match status" value="1"/>
</dbReference>
<dbReference type="PANTHER" id="PTHR12906">
    <property type="entry name" value="PROTEIN C20ORF24 RAB5-INTERACTING PROTEIN"/>
    <property type="match status" value="1"/>
</dbReference>
<evidence type="ECO:0000256" key="1">
    <source>
        <dbReference type="ARBA" id="ARBA00004477"/>
    </source>
</evidence>
<evidence type="ECO:0000256" key="4">
    <source>
        <dbReference type="ARBA" id="ARBA00022824"/>
    </source>
</evidence>
<keyword evidence="6 8" id="KW-0472">Membrane</keyword>
<comment type="similarity">
    <text evidence="2">Belongs to the EMC6 family.</text>
</comment>
<dbReference type="Proteomes" id="UP000247498">
    <property type="component" value="Unassembled WGS sequence"/>
</dbReference>
<evidence type="ECO:0000256" key="5">
    <source>
        <dbReference type="ARBA" id="ARBA00022989"/>
    </source>
</evidence>
<keyword evidence="10" id="KW-1185">Reference proteome</keyword>
<dbReference type="GO" id="GO:0005789">
    <property type="term" value="C:endoplasmic reticulum membrane"/>
    <property type="evidence" value="ECO:0007669"/>
    <property type="project" value="UniProtKB-SubCell"/>
</dbReference>
<dbReference type="GO" id="GO:0005739">
    <property type="term" value="C:mitochondrion"/>
    <property type="evidence" value="ECO:0007669"/>
    <property type="project" value="GOC"/>
</dbReference>
<dbReference type="GO" id="GO:0097250">
    <property type="term" value="P:mitochondrial respirasome assembly"/>
    <property type="evidence" value="ECO:0007669"/>
    <property type="project" value="InterPro"/>
</dbReference>
<keyword evidence="4" id="KW-0256">Endoplasmic reticulum</keyword>
<evidence type="ECO:0000256" key="8">
    <source>
        <dbReference type="SAM" id="Phobius"/>
    </source>
</evidence>
<dbReference type="InParanoid" id="A0A2V0PLH6"/>
<dbReference type="Pfam" id="PF07019">
    <property type="entry name" value="EMC6"/>
    <property type="match status" value="1"/>
</dbReference>
<evidence type="ECO:0000256" key="2">
    <source>
        <dbReference type="ARBA" id="ARBA00009436"/>
    </source>
</evidence>
<sequence>MPPRPAAAAASASPAAAAPAQRRRGAVATLARAVSKLAEGSSADWDQEEALDLIYWWRQALGLLAGALWGYLALPGLYGFIGFLAINIAATMFLVKGVMGVEDDEWENAGTELMQEGMPYSMSAFMVMWVLSHTMLNT</sequence>
<reference evidence="9 10" key="1">
    <citation type="journal article" date="2018" name="Sci. Rep.">
        <title>Raphidocelis subcapitata (=Pseudokirchneriella subcapitata) provides an insight into genome evolution and environmental adaptations in the Sphaeropleales.</title>
        <authorList>
            <person name="Suzuki S."/>
            <person name="Yamaguchi H."/>
            <person name="Nakajima N."/>
            <person name="Kawachi M."/>
        </authorList>
    </citation>
    <scope>NUCLEOTIDE SEQUENCE [LARGE SCALE GENOMIC DNA]</scope>
    <source>
        <strain evidence="9 10">NIES-35</strain>
    </source>
</reference>
<organism evidence="9 10">
    <name type="scientific">Raphidocelis subcapitata</name>
    <dbReference type="NCBI Taxonomy" id="307507"/>
    <lineage>
        <taxon>Eukaryota</taxon>
        <taxon>Viridiplantae</taxon>
        <taxon>Chlorophyta</taxon>
        <taxon>core chlorophytes</taxon>
        <taxon>Chlorophyceae</taxon>
        <taxon>CS clade</taxon>
        <taxon>Sphaeropleales</taxon>
        <taxon>Selenastraceae</taxon>
        <taxon>Raphidocelis</taxon>
    </lineage>
</organism>
<name>A0A2V0PLH6_9CHLO</name>
<evidence type="ECO:0000256" key="3">
    <source>
        <dbReference type="ARBA" id="ARBA00022692"/>
    </source>
</evidence>
<evidence type="ECO:0000256" key="7">
    <source>
        <dbReference type="SAM" id="MobiDB-lite"/>
    </source>
</evidence>
<dbReference type="InterPro" id="IPR010742">
    <property type="entry name" value="RCAF1"/>
</dbReference>
<feature type="region of interest" description="Disordered" evidence="7">
    <location>
        <begin position="1"/>
        <end position="20"/>
    </location>
</feature>
<evidence type="ECO:0000313" key="10">
    <source>
        <dbReference type="Proteomes" id="UP000247498"/>
    </source>
</evidence>
<dbReference type="EMBL" id="BDRX01000179">
    <property type="protein sequence ID" value="GBF99902.1"/>
    <property type="molecule type" value="Genomic_DNA"/>
</dbReference>
<comment type="caution">
    <text evidence="9">The sequence shown here is derived from an EMBL/GenBank/DDBJ whole genome shotgun (WGS) entry which is preliminary data.</text>
</comment>
<dbReference type="AlphaFoldDB" id="A0A2V0PLH6"/>
<dbReference type="FunCoup" id="A0A2V0PLH6">
    <property type="interactions" value="1884"/>
</dbReference>